<dbReference type="RefSeq" id="XP_030984137.1">
    <property type="nucleotide sequence ID" value="XM_031124174.1"/>
</dbReference>
<organism evidence="3 4">
    <name type="scientific">Pyricularia grisea</name>
    <name type="common">Crabgrass-specific blast fungus</name>
    <name type="synonym">Magnaporthe grisea</name>
    <dbReference type="NCBI Taxonomy" id="148305"/>
    <lineage>
        <taxon>Eukaryota</taxon>
        <taxon>Fungi</taxon>
        <taxon>Dikarya</taxon>
        <taxon>Ascomycota</taxon>
        <taxon>Pezizomycotina</taxon>
        <taxon>Sordariomycetes</taxon>
        <taxon>Sordariomycetidae</taxon>
        <taxon>Magnaporthales</taxon>
        <taxon>Pyriculariaceae</taxon>
        <taxon>Pyricularia</taxon>
    </lineage>
</organism>
<keyword evidence="3" id="KW-1185">Reference proteome</keyword>
<reference evidence="4" key="2">
    <citation type="submission" date="2019-10" db="EMBL/GenBank/DDBJ databases">
        <authorList>
            <consortium name="NCBI Genome Project"/>
        </authorList>
    </citation>
    <scope>NUCLEOTIDE SEQUENCE</scope>
    <source>
        <strain evidence="4">NI907</strain>
    </source>
</reference>
<evidence type="ECO:0000313" key="4">
    <source>
        <dbReference type="RefSeq" id="XP_030984137.1"/>
    </source>
</evidence>
<dbReference type="Pfam" id="PF26616">
    <property type="entry name" value="CorA-like"/>
    <property type="match status" value="1"/>
</dbReference>
<keyword evidence="1" id="KW-1133">Transmembrane helix</keyword>
<dbReference type="GeneID" id="41959083"/>
<reference evidence="4" key="1">
    <citation type="journal article" date="2019" name="Mol. Biol. Evol.">
        <title>Blast fungal genomes show frequent chromosomal changes, gene gains and losses, and effector gene turnover.</title>
        <authorList>
            <person name="Gomez Luciano L.B."/>
            <person name="Jason Tsai I."/>
            <person name="Chuma I."/>
            <person name="Tosa Y."/>
            <person name="Chen Y.H."/>
            <person name="Li J.Y."/>
            <person name="Li M.Y."/>
            <person name="Jade Lu M.Y."/>
            <person name="Nakayashiki H."/>
            <person name="Li W.H."/>
        </authorList>
    </citation>
    <scope>NUCLEOTIDE SEQUENCE</scope>
    <source>
        <strain evidence="4">NI907</strain>
    </source>
</reference>
<sequence length="668" mass="76031">MTSLTQGNIGTPAPQTSRQSLVDACQNPDEYPTNLPGASMSKRTLKEYQNLLESRGKTLFAQNGASTGNSSSSWTLLQEQDDQADFSSGYTKSRCSQLEELEFQLYEQKKQDPRCRLIFIQSGISNRPLGGSREMMSYLLSYHQVSPRFLDLLFLFCGGRHLPPNDNNFIHSAHFYQDNVINELCHPTRFAIPALGRSGRLLRLCYNLWAAEKNEADRGQPGWFFRQTAMYHSLDVETAKTFWINIKANGLMRRRMQQITEEEARPPSKSPKNELVSKALLNSLDLHMAAVEWSTECWPGFIRDIEDELSTIMVALANVPVGKLEEALRVNTTDLLRQIAPPVTQQDDITNPLMKVAFKSDMTESTCMPGQGLPSQDCRGIPLNRLQATVQNVTGAASEPRTSKVPVIVDPFLLLEDFRFEQLQRLTRMGARLRQTSLIMEMNLNVMLELAEFYMLLQQAYELPLGLRVKIKSGVLVFQQRVECCIKMMKLQKSRVEMLLGTVASGKILCESIMQLRNTSISQLFLIAAHQTAADMRKIADKTERQTASMHIITLVTLIFLPGTFVATFLGSGLFQWDDNDPELRFPRWKPEYFNLFAGICFPLMFLTILGWLIAYIFGTNNRRSANAMWRKKEALRTWGSVKEAMVGFWAWGKKWLTQRTEEDRIPP</sequence>
<dbReference type="KEGG" id="pgri:PgNI_04123"/>
<protein>
    <recommendedName>
        <fullName evidence="2">CorA-like transporter domain-containing protein</fullName>
    </recommendedName>
</protein>
<evidence type="ECO:0000259" key="2">
    <source>
        <dbReference type="Pfam" id="PF26616"/>
    </source>
</evidence>
<gene>
    <name evidence="4" type="ORF">PgNI_04123</name>
</gene>
<evidence type="ECO:0000256" key="1">
    <source>
        <dbReference type="SAM" id="Phobius"/>
    </source>
</evidence>
<keyword evidence="1" id="KW-0472">Membrane</keyword>
<keyword evidence="1" id="KW-0812">Transmembrane</keyword>
<name>A0A6P8BAD4_PYRGI</name>
<accession>A0A6P8BAD4</accession>
<feature type="transmembrane region" description="Helical" evidence="1">
    <location>
        <begin position="552"/>
        <end position="576"/>
    </location>
</feature>
<dbReference type="Gene3D" id="1.20.58.340">
    <property type="entry name" value="Magnesium transport protein CorA, transmembrane region"/>
    <property type="match status" value="1"/>
</dbReference>
<feature type="transmembrane region" description="Helical" evidence="1">
    <location>
        <begin position="596"/>
        <end position="619"/>
    </location>
</feature>
<feature type="domain" description="CorA-like transporter" evidence="2">
    <location>
        <begin position="24"/>
        <end position="313"/>
    </location>
</feature>
<reference evidence="4" key="3">
    <citation type="submission" date="2025-08" db="UniProtKB">
        <authorList>
            <consortium name="RefSeq"/>
        </authorList>
    </citation>
    <scope>IDENTIFICATION</scope>
    <source>
        <strain evidence="4">NI907</strain>
    </source>
</reference>
<dbReference type="InterPro" id="IPR058257">
    <property type="entry name" value="CorA-like_dom"/>
</dbReference>
<proteinExistence type="predicted"/>
<dbReference type="AlphaFoldDB" id="A0A6P8BAD4"/>
<dbReference type="Proteomes" id="UP000515153">
    <property type="component" value="Unplaced"/>
</dbReference>
<evidence type="ECO:0000313" key="3">
    <source>
        <dbReference type="Proteomes" id="UP000515153"/>
    </source>
</evidence>